<keyword evidence="6" id="KW-1185">Reference proteome</keyword>
<evidence type="ECO:0000313" key="5">
    <source>
        <dbReference type="EMBL" id="MFD1706952.1"/>
    </source>
</evidence>
<evidence type="ECO:0000313" key="6">
    <source>
        <dbReference type="Proteomes" id="UP001597301"/>
    </source>
</evidence>
<evidence type="ECO:0000256" key="1">
    <source>
        <dbReference type="ARBA" id="ARBA00006754"/>
    </source>
</evidence>
<dbReference type="InterPro" id="IPR029016">
    <property type="entry name" value="GAF-like_dom_sf"/>
</dbReference>
<feature type="domain" description="CdaR GGDEF-like" evidence="4">
    <location>
        <begin position="305"/>
        <end position="432"/>
    </location>
</feature>
<organism evidence="5 6">
    <name type="scientific">Siminovitchia sediminis</name>
    <dbReference type="NCBI Taxonomy" id="1274353"/>
    <lineage>
        <taxon>Bacteria</taxon>
        <taxon>Bacillati</taxon>
        <taxon>Bacillota</taxon>
        <taxon>Bacilli</taxon>
        <taxon>Bacillales</taxon>
        <taxon>Bacillaceae</taxon>
        <taxon>Siminovitchia</taxon>
    </lineage>
</organism>
<evidence type="ECO:0000259" key="2">
    <source>
        <dbReference type="Pfam" id="PF07905"/>
    </source>
</evidence>
<sequence>MYEIAISIQKALQLPIMKKTKLVAGHKGINNSIKWVTIVEVLEDIGRLQPGEFLITTGFGLSENEEQLEVFHQLLKSKLLSGIAIYTSFYMKEIPSSFIELANENDLPLIEIPTDINFSEITKAMLEQIVNNQMHLLEQSENTHRELTNLILNDQSLTKVTERLAQLTDANIIVYNQFYEIIYTNHDFHQNGDITVNKTMVRTDDHQLDISNHLLTSLKRESKVNFTFAQHVSTVYPIIAKKSCYGWIVMTKPVEHWQELDDITLEQAAPIYAMEFLKKQAIEETQLRIQSNFLEDIFNKNYINDRIIMDQALKLDYDLSLNQSVFHLTFKHPKDIDVNLIDRLYQLTCKILEQNNKQYLIQTKLSSVIFLTNVPGETSDEKYKHCTNLAKDLLKNWTYYFPKVDLIIGIGKHYDRVDDLGKSAREAHYAVKLSELISNNSIVHYNDLGMYDLLLDMDRAGIDLTSVYKQHISGILSKNNKELDLIETLDSYFRNNQSIQQAAEELYIHRHTLRYRLNQIESRTGLNIKSTEDLLKLQLAVMAFKLVHVLKKEP</sequence>
<dbReference type="PANTHER" id="PTHR33744:SF1">
    <property type="entry name" value="DNA-BINDING TRANSCRIPTIONAL ACTIVATOR ADER"/>
    <property type="match status" value="1"/>
</dbReference>
<name>A0ABW4KFV2_9BACI</name>
<dbReference type="InterPro" id="IPR042070">
    <property type="entry name" value="PucR_C-HTH_sf"/>
</dbReference>
<dbReference type="InterPro" id="IPR012914">
    <property type="entry name" value="PucR_dom"/>
</dbReference>
<dbReference type="InterPro" id="IPR041522">
    <property type="entry name" value="CdaR_GGDEF"/>
</dbReference>
<comment type="similarity">
    <text evidence="1">Belongs to the CdaR family.</text>
</comment>
<feature type="domain" description="Purine catabolism PurC-like" evidence="2">
    <location>
        <begin position="11"/>
        <end position="129"/>
    </location>
</feature>
<dbReference type="InterPro" id="IPR025736">
    <property type="entry name" value="PucR_C-HTH_dom"/>
</dbReference>
<dbReference type="PANTHER" id="PTHR33744">
    <property type="entry name" value="CARBOHYDRATE DIACID REGULATOR"/>
    <property type="match status" value="1"/>
</dbReference>
<feature type="domain" description="PucR C-terminal helix-turn-helix" evidence="3">
    <location>
        <begin position="485"/>
        <end position="542"/>
    </location>
</feature>
<reference evidence="6" key="1">
    <citation type="journal article" date="2019" name="Int. J. Syst. Evol. Microbiol.">
        <title>The Global Catalogue of Microorganisms (GCM) 10K type strain sequencing project: providing services to taxonomists for standard genome sequencing and annotation.</title>
        <authorList>
            <consortium name="The Broad Institute Genomics Platform"/>
            <consortium name="The Broad Institute Genome Sequencing Center for Infectious Disease"/>
            <person name="Wu L."/>
            <person name="Ma J."/>
        </authorList>
    </citation>
    <scope>NUCLEOTIDE SEQUENCE [LARGE SCALE GENOMIC DNA]</scope>
    <source>
        <strain evidence="6">CGMCC 1.12295</strain>
    </source>
</reference>
<dbReference type="Proteomes" id="UP001597301">
    <property type="component" value="Unassembled WGS sequence"/>
</dbReference>
<dbReference type="Pfam" id="PF17853">
    <property type="entry name" value="GGDEF_2"/>
    <property type="match status" value="1"/>
</dbReference>
<gene>
    <name evidence="5" type="ORF">ACFSCZ_09440</name>
</gene>
<dbReference type="EMBL" id="JBHUEO010000024">
    <property type="protein sequence ID" value="MFD1706952.1"/>
    <property type="molecule type" value="Genomic_DNA"/>
</dbReference>
<accession>A0ABW4KFV2</accession>
<comment type="caution">
    <text evidence="5">The sequence shown here is derived from an EMBL/GenBank/DDBJ whole genome shotgun (WGS) entry which is preliminary data.</text>
</comment>
<dbReference type="Pfam" id="PF13556">
    <property type="entry name" value="HTH_30"/>
    <property type="match status" value="1"/>
</dbReference>
<protein>
    <submittedName>
        <fullName evidence="5">PucR family transcriptional regulator</fullName>
    </submittedName>
</protein>
<proteinExistence type="inferred from homology"/>
<dbReference type="Gene3D" id="3.30.450.40">
    <property type="match status" value="1"/>
</dbReference>
<dbReference type="Pfam" id="PF07905">
    <property type="entry name" value="PucR"/>
    <property type="match status" value="1"/>
</dbReference>
<dbReference type="RefSeq" id="WP_380773674.1">
    <property type="nucleotide sequence ID" value="NZ_JBHUEO010000024.1"/>
</dbReference>
<dbReference type="InterPro" id="IPR051448">
    <property type="entry name" value="CdaR-like_regulators"/>
</dbReference>
<evidence type="ECO:0000259" key="3">
    <source>
        <dbReference type="Pfam" id="PF13556"/>
    </source>
</evidence>
<dbReference type="Gene3D" id="1.10.10.2840">
    <property type="entry name" value="PucR C-terminal helix-turn-helix domain"/>
    <property type="match status" value="1"/>
</dbReference>
<evidence type="ECO:0000259" key="4">
    <source>
        <dbReference type="Pfam" id="PF17853"/>
    </source>
</evidence>